<dbReference type="Gene3D" id="3.40.50.300">
    <property type="entry name" value="P-loop containing nucleotide triphosphate hydrolases"/>
    <property type="match status" value="1"/>
</dbReference>
<protein>
    <submittedName>
        <fullName evidence="12">Lipid A export ATP-binding/permease protein MsbA</fullName>
    </submittedName>
</protein>
<dbReference type="CDD" id="cd18552">
    <property type="entry name" value="ABC_6TM_MsbA_like"/>
    <property type="match status" value="1"/>
</dbReference>
<dbReference type="GO" id="GO:0015421">
    <property type="term" value="F:ABC-type oligopeptide transporter activity"/>
    <property type="evidence" value="ECO:0007669"/>
    <property type="project" value="TreeGrafter"/>
</dbReference>
<dbReference type="InterPro" id="IPR011527">
    <property type="entry name" value="ABC1_TM_dom"/>
</dbReference>
<evidence type="ECO:0000259" key="11">
    <source>
        <dbReference type="PROSITE" id="PS50929"/>
    </source>
</evidence>
<evidence type="ECO:0000256" key="5">
    <source>
        <dbReference type="ARBA" id="ARBA00022741"/>
    </source>
</evidence>
<evidence type="ECO:0000313" key="12">
    <source>
        <dbReference type="EMBL" id="KKR96822.1"/>
    </source>
</evidence>
<evidence type="ECO:0000256" key="4">
    <source>
        <dbReference type="ARBA" id="ARBA00022692"/>
    </source>
</evidence>
<feature type="domain" description="ABC transmembrane type-1" evidence="11">
    <location>
        <begin position="211"/>
        <end position="454"/>
    </location>
</feature>
<dbReference type="GO" id="GO:0016887">
    <property type="term" value="F:ATP hydrolysis activity"/>
    <property type="evidence" value="ECO:0007669"/>
    <property type="project" value="InterPro"/>
</dbReference>
<dbReference type="GO" id="GO:0005886">
    <property type="term" value="C:plasma membrane"/>
    <property type="evidence" value="ECO:0007669"/>
    <property type="project" value="UniProtKB-SubCell"/>
</dbReference>
<feature type="transmembrane region" description="Helical" evidence="9">
    <location>
        <begin position="207"/>
        <end position="227"/>
    </location>
</feature>
<evidence type="ECO:0000313" key="13">
    <source>
        <dbReference type="Proteomes" id="UP000034746"/>
    </source>
</evidence>
<dbReference type="PROSITE" id="PS50893">
    <property type="entry name" value="ABC_TRANSPORTER_2"/>
    <property type="match status" value="1"/>
</dbReference>
<dbReference type="SUPFAM" id="SSF90123">
    <property type="entry name" value="ABC transporter transmembrane region"/>
    <property type="match status" value="1"/>
</dbReference>
<dbReference type="Proteomes" id="UP000034746">
    <property type="component" value="Unassembled WGS sequence"/>
</dbReference>
<dbReference type="FunFam" id="3.40.50.300:FF:000221">
    <property type="entry name" value="Multidrug ABC transporter ATP-binding protein"/>
    <property type="match status" value="1"/>
</dbReference>
<dbReference type="InterPro" id="IPR027417">
    <property type="entry name" value="P-loop_NTPase"/>
</dbReference>
<dbReference type="PROSITE" id="PS00211">
    <property type="entry name" value="ABC_TRANSPORTER_1"/>
    <property type="match status" value="1"/>
</dbReference>
<dbReference type="Gene3D" id="1.20.1560.10">
    <property type="entry name" value="ABC transporter type 1, transmembrane domain"/>
    <property type="match status" value="1"/>
</dbReference>
<keyword evidence="5" id="KW-0547">Nucleotide-binding</keyword>
<name>A0A0G0Y959_9BACT</name>
<dbReference type="InterPro" id="IPR039421">
    <property type="entry name" value="Type_1_exporter"/>
</dbReference>
<gene>
    <name evidence="12" type="ORF">UU48_C0024G0003</name>
</gene>
<dbReference type="AlphaFoldDB" id="A0A0G0Y959"/>
<dbReference type="SMART" id="SM00382">
    <property type="entry name" value="AAA"/>
    <property type="match status" value="1"/>
</dbReference>
<reference evidence="12 13" key="1">
    <citation type="journal article" date="2015" name="Nature">
        <title>rRNA introns, odd ribosomes, and small enigmatic genomes across a large radiation of phyla.</title>
        <authorList>
            <person name="Brown C.T."/>
            <person name="Hug L.A."/>
            <person name="Thomas B.C."/>
            <person name="Sharon I."/>
            <person name="Castelle C.J."/>
            <person name="Singh A."/>
            <person name="Wilkins M.J."/>
            <person name="Williams K.H."/>
            <person name="Banfield J.F."/>
        </authorList>
    </citation>
    <scope>NUCLEOTIDE SEQUENCE [LARGE SCALE GENOMIC DNA]</scope>
</reference>
<evidence type="ECO:0000259" key="10">
    <source>
        <dbReference type="PROSITE" id="PS50893"/>
    </source>
</evidence>
<dbReference type="GO" id="GO:0005524">
    <property type="term" value="F:ATP binding"/>
    <property type="evidence" value="ECO:0007669"/>
    <property type="project" value="UniProtKB-KW"/>
</dbReference>
<accession>A0A0G0Y959</accession>
<evidence type="ECO:0000256" key="8">
    <source>
        <dbReference type="ARBA" id="ARBA00023136"/>
    </source>
</evidence>
<dbReference type="InterPro" id="IPR017871">
    <property type="entry name" value="ABC_transporter-like_CS"/>
</dbReference>
<dbReference type="PANTHER" id="PTHR43394">
    <property type="entry name" value="ATP-DEPENDENT PERMEASE MDL1, MITOCHONDRIAL"/>
    <property type="match status" value="1"/>
</dbReference>
<feature type="transmembrane region" description="Helical" evidence="9">
    <location>
        <begin position="18"/>
        <end position="43"/>
    </location>
</feature>
<keyword evidence="4 9" id="KW-0812">Transmembrane</keyword>
<organism evidence="12 13">
    <name type="scientific">Candidatus Uhrbacteria bacterium GW2011_GWF2_41_16</name>
    <dbReference type="NCBI Taxonomy" id="1618997"/>
    <lineage>
        <taxon>Bacteria</taxon>
        <taxon>Candidatus Uhriibacteriota</taxon>
    </lineage>
</organism>
<evidence type="ECO:0000256" key="1">
    <source>
        <dbReference type="ARBA" id="ARBA00004651"/>
    </source>
</evidence>
<keyword evidence="8 9" id="KW-0472">Membrane</keyword>
<comment type="caution">
    <text evidence="12">The sequence shown here is derived from an EMBL/GenBank/DDBJ whole genome shotgun (WGS) entry which is preliminary data.</text>
</comment>
<feature type="transmembrane region" description="Helical" evidence="9">
    <location>
        <begin position="297"/>
        <end position="329"/>
    </location>
</feature>
<feature type="domain" description="ABC transporter" evidence="10">
    <location>
        <begin position="487"/>
        <end position="722"/>
    </location>
</feature>
<keyword evidence="7 9" id="KW-1133">Transmembrane helix</keyword>
<dbReference type="PANTHER" id="PTHR43394:SF1">
    <property type="entry name" value="ATP-BINDING CASSETTE SUB-FAMILY B MEMBER 10, MITOCHONDRIAL"/>
    <property type="match status" value="1"/>
</dbReference>
<dbReference type="InterPro" id="IPR003439">
    <property type="entry name" value="ABC_transporter-like_ATP-bd"/>
</dbReference>
<dbReference type="EMBL" id="LCAU01000024">
    <property type="protein sequence ID" value="KKR96822.1"/>
    <property type="molecule type" value="Genomic_DNA"/>
</dbReference>
<dbReference type="Pfam" id="PF00005">
    <property type="entry name" value="ABC_tran"/>
    <property type="match status" value="1"/>
</dbReference>
<dbReference type="InterPro" id="IPR036640">
    <property type="entry name" value="ABC1_TM_sf"/>
</dbReference>
<evidence type="ECO:0000256" key="2">
    <source>
        <dbReference type="ARBA" id="ARBA00022448"/>
    </source>
</evidence>
<dbReference type="SUPFAM" id="SSF52540">
    <property type="entry name" value="P-loop containing nucleoside triphosphate hydrolases"/>
    <property type="match status" value="1"/>
</dbReference>
<evidence type="ECO:0000256" key="6">
    <source>
        <dbReference type="ARBA" id="ARBA00022840"/>
    </source>
</evidence>
<dbReference type="InterPro" id="IPR003593">
    <property type="entry name" value="AAA+_ATPase"/>
</dbReference>
<proteinExistence type="predicted"/>
<keyword evidence="2" id="KW-0813">Transport</keyword>
<keyword evidence="3" id="KW-1003">Cell membrane</keyword>
<sequence length="728" mass="80605">MIFFRRIAKYVLPQWHRIIVVFFAAVMVGLLFAGSFAAVVPLLKVMMDQESIPGWINRQGCQWRYGMNFAIPAKSSLMNDSQKRYELKVVSVDTNSIAGNAGFKVDDIIIGVGEIYDSNSPMSSLEMMAKLADCNSSSDFVSVHVIRISGGQHHTKKLSVIVPGRFMYESDGFLKKWNWGLRWEIIERAQKISALLPEDNALAMKKAMCFIIIGIIFISTLRCLATFTQKYMGAKVVQVATAHLREDMFERAMYMPVSYFAIYGTSDAISRMIGDVNGIGKGIKVLLGKSLQEPMKVIFMLILAFAIDWKLTLIFLTAAPATAYVMVSFGRRVRKFAKKGLKTSAVMLGKLQESMAGLRVIKVYNQQERECKAYNVASQKNLRQILRSAKADALTSPIMDILGMLAGSAALLIGINMVAKSNLDAPQFFLLLLALGVSAESLRKTSDVWNSIQDSNAAMDRVFAIMEYPPESEKPNSKELLTVNQKIEFRNIVFTYPNSDKQVLDKVNLSAKAGQNIAIVGPNGSGKTTLINLLPRFYAPDSGQILIDGIDISDCTLKSLRGHIAMVTQNVVTFNDTIAANIAYGRPDASMDDIIAAAKKSYAHEFIEPLPDGYQTVIGEHGSGLSGGQLQRIVIARAILKDPSVLIFDEAMSQVDADSESKIHQALEILMKDRTSFVIAHRFSTIISADIIVVMDKGRIVAQGSHEDLMKNCDVYRRLYETQLMPAE</sequence>
<evidence type="ECO:0000256" key="9">
    <source>
        <dbReference type="SAM" id="Phobius"/>
    </source>
</evidence>
<dbReference type="PROSITE" id="PS50929">
    <property type="entry name" value="ABC_TM1F"/>
    <property type="match status" value="1"/>
</dbReference>
<evidence type="ECO:0000256" key="3">
    <source>
        <dbReference type="ARBA" id="ARBA00022475"/>
    </source>
</evidence>
<dbReference type="Pfam" id="PF00664">
    <property type="entry name" value="ABC_membrane"/>
    <property type="match status" value="1"/>
</dbReference>
<comment type="subcellular location">
    <subcellularLocation>
        <location evidence="1">Cell membrane</location>
        <topology evidence="1">Multi-pass membrane protein</topology>
    </subcellularLocation>
</comment>
<evidence type="ECO:0000256" key="7">
    <source>
        <dbReference type="ARBA" id="ARBA00022989"/>
    </source>
</evidence>
<keyword evidence="6 12" id="KW-0067">ATP-binding</keyword>